<comment type="caution">
    <text evidence="2">The sequence shown here is derived from an EMBL/GenBank/DDBJ whole genome shotgun (WGS) entry which is preliminary data.</text>
</comment>
<gene>
    <name evidence="2" type="ORF">BE17_44865</name>
</gene>
<accession>A0A150QSE8</accession>
<evidence type="ECO:0000313" key="2">
    <source>
        <dbReference type="EMBL" id="KYF70901.1"/>
    </source>
</evidence>
<reference evidence="2 3" key="1">
    <citation type="submission" date="2014-02" db="EMBL/GenBank/DDBJ databases">
        <title>The small core and large imbalanced accessory genome model reveals a collaborative survival strategy of Sorangium cellulosum strains in nature.</title>
        <authorList>
            <person name="Han K."/>
            <person name="Peng R."/>
            <person name="Blom J."/>
            <person name="Li Y.-Z."/>
        </authorList>
    </citation>
    <scope>NUCLEOTIDE SEQUENCE [LARGE SCALE GENOMIC DNA]</scope>
    <source>
        <strain evidence="2 3">So0011-07</strain>
    </source>
</reference>
<protein>
    <recommendedName>
        <fullName evidence="4">Secreted protein</fullName>
    </recommendedName>
</protein>
<evidence type="ECO:0008006" key="4">
    <source>
        <dbReference type="Google" id="ProtNLM"/>
    </source>
</evidence>
<dbReference type="PROSITE" id="PS51257">
    <property type="entry name" value="PROKAR_LIPOPROTEIN"/>
    <property type="match status" value="1"/>
</dbReference>
<evidence type="ECO:0000313" key="3">
    <source>
        <dbReference type="Proteomes" id="UP000075635"/>
    </source>
</evidence>
<dbReference type="AlphaFoldDB" id="A0A150QSE8"/>
<dbReference type="Proteomes" id="UP000075635">
    <property type="component" value="Unassembled WGS sequence"/>
</dbReference>
<feature type="chain" id="PRO_5007567233" description="Secreted protein" evidence="1">
    <location>
        <begin position="20"/>
        <end position="296"/>
    </location>
</feature>
<name>A0A150QSE8_SORCE</name>
<keyword evidence="1" id="KW-0732">Signal</keyword>
<sequence>MLSIRSVAVGLLGAGVFTAGCVASPDAEPVETAELSMPRTVVPIGANGLNPADFWAPANRVAFQALGGAALAGAGGVLVATPLLATAGGKSVLDYTVRCALSAEQVVRAPNGDEYYGAFGFAPDWTGRALNTSEQRWVSACIFQHLNGSGEHVDILLEGRHAALDFSPDEERFADFVVEDATMYGNAFLPGPIAGYACIDAGLSAALSSLSSSCPLDINLLPLKRLCGHVPTCGVAFVGVCDLVCTNDAAGNSTCHALPLVGPLLGPLLGPSYTETIRTELRDSDLLPLYGSCGLL</sequence>
<feature type="signal peptide" evidence="1">
    <location>
        <begin position="1"/>
        <end position="19"/>
    </location>
</feature>
<dbReference type="EMBL" id="JEMB01003557">
    <property type="protein sequence ID" value="KYF70901.1"/>
    <property type="molecule type" value="Genomic_DNA"/>
</dbReference>
<evidence type="ECO:0000256" key="1">
    <source>
        <dbReference type="SAM" id="SignalP"/>
    </source>
</evidence>
<proteinExistence type="predicted"/>
<organism evidence="2 3">
    <name type="scientific">Sorangium cellulosum</name>
    <name type="common">Polyangium cellulosum</name>
    <dbReference type="NCBI Taxonomy" id="56"/>
    <lineage>
        <taxon>Bacteria</taxon>
        <taxon>Pseudomonadati</taxon>
        <taxon>Myxococcota</taxon>
        <taxon>Polyangia</taxon>
        <taxon>Polyangiales</taxon>
        <taxon>Polyangiaceae</taxon>
        <taxon>Sorangium</taxon>
    </lineage>
</organism>